<dbReference type="InterPro" id="IPR016181">
    <property type="entry name" value="Acyl_CoA_acyltransferase"/>
</dbReference>
<sequence length="147" mass="16970">MTWFVKEFEELSVHELYDLLALRTSVFVVEQECPYQEVDGVDKEALHIWKMEDGIISAYARLIPTGVKGPYASIGRVIVNPDFRGKNVGHILIEECMLVMQEKWEPSIIKLQAQAHLQNFYGKHGFSTISDEYDEDGIPHVDMIWEK</sequence>
<protein>
    <submittedName>
        <fullName evidence="2">GNAT family N-acetyltransferase</fullName>
    </submittedName>
</protein>
<dbReference type="KEGG" id="mcui:G8O30_02985"/>
<keyword evidence="2" id="KW-0808">Transferase</keyword>
<reference evidence="2 3" key="1">
    <citation type="submission" date="2019-07" db="EMBL/GenBank/DDBJ databases">
        <title>Genome sequence of 2 isolates from Red Sea Mangroves.</title>
        <authorList>
            <person name="Sefrji F."/>
            <person name="Michoud G."/>
            <person name="Merlino G."/>
            <person name="Daffonchio D."/>
        </authorList>
    </citation>
    <scope>NUCLEOTIDE SEQUENCE [LARGE SCALE GENOMIC DNA]</scope>
    <source>
        <strain evidence="2 3">R1DC41</strain>
    </source>
</reference>
<dbReference type="Pfam" id="PF13673">
    <property type="entry name" value="Acetyltransf_10"/>
    <property type="match status" value="1"/>
</dbReference>
<name>A0A7S8C9P8_9BACI</name>
<evidence type="ECO:0000313" key="2">
    <source>
        <dbReference type="EMBL" id="QPC45992.1"/>
    </source>
</evidence>
<organism evidence="2 3">
    <name type="scientific">Mangrovibacillus cuniculi</name>
    <dbReference type="NCBI Taxonomy" id="2593652"/>
    <lineage>
        <taxon>Bacteria</taxon>
        <taxon>Bacillati</taxon>
        <taxon>Bacillota</taxon>
        <taxon>Bacilli</taxon>
        <taxon>Bacillales</taxon>
        <taxon>Bacillaceae</taxon>
        <taxon>Mangrovibacillus</taxon>
    </lineage>
</organism>
<keyword evidence="3" id="KW-1185">Reference proteome</keyword>
<dbReference type="EMBL" id="CP049742">
    <property type="protein sequence ID" value="QPC45992.1"/>
    <property type="molecule type" value="Genomic_DNA"/>
</dbReference>
<dbReference type="InterPro" id="IPR000182">
    <property type="entry name" value="GNAT_dom"/>
</dbReference>
<dbReference type="GO" id="GO:0016747">
    <property type="term" value="F:acyltransferase activity, transferring groups other than amino-acyl groups"/>
    <property type="evidence" value="ECO:0007669"/>
    <property type="project" value="InterPro"/>
</dbReference>
<feature type="domain" description="N-acetyltransferase" evidence="1">
    <location>
        <begin position="6"/>
        <end position="147"/>
    </location>
</feature>
<gene>
    <name evidence="2" type="ORF">G8O30_02985</name>
</gene>
<evidence type="ECO:0000259" key="1">
    <source>
        <dbReference type="PROSITE" id="PS51186"/>
    </source>
</evidence>
<dbReference type="Gene3D" id="3.40.630.30">
    <property type="match status" value="1"/>
</dbReference>
<dbReference type="SUPFAM" id="SSF55729">
    <property type="entry name" value="Acyl-CoA N-acyltransferases (Nat)"/>
    <property type="match status" value="1"/>
</dbReference>
<proteinExistence type="predicted"/>
<evidence type="ECO:0000313" key="3">
    <source>
        <dbReference type="Proteomes" id="UP000593626"/>
    </source>
</evidence>
<dbReference type="RefSeq" id="WP_239673514.1">
    <property type="nucleotide sequence ID" value="NZ_CP049742.1"/>
</dbReference>
<dbReference type="AlphaFoldDB" id="A0A7S8C9P8"/>
<accession>A0A7S8C9P8</accession>
<dbReference type="Proteomes" id="UP000593626">
    <property type="component" value="Chromosome"/>
</dbReference>
<dbReference type="PROSITE" id="PS51186">
    <property type="entry name" value="GNAT"/>
    <property type="match status" value="1"/>
</dbReference>
<dbReference type="CDD" id="cd04301">
    <property type="entry name" value="NAT_SF"/>
    <property type="match status" value="1"/>
</dbReference>